<dbReference type="Proteomes" id="UP000240322">
    <property type="component" value="Unassembled WGS sequence"/>
</dbReference>
<dbReference type="AlphaFoldDB" id="A0A2R6B211"/>
<comment type="caution">
    <text evidence="5">The sequence shown here is derived from an EMBL/GenBank/DDBJ whole genome shotgun (WGS) entry which is preliminary data.</text>
</comment>
<dbReference type="EMBL" id="NEXE01000002">
    <property type="protein sequence ID" value="PSN92538.1"/>
    <property type="molecule type" value="Genomic_DNA"/>
</dbReference>
<evidence type="ECO:0000256" key="2">
    <source>
        <dbReference type="ARBA" id="ARBA00022741"/>
    </source>
</evidence>
<sequence length="413" mass="47286">MSTAMWTVKYAPKTLEEFVGNKQAKTAFYEWLDKWTPKNRWALLIGPPGVGKTTLVYLVANTLGLDVIEVNRENIGVSVTLEKLSETASTTATLFGASRKLILIEEVEVTLSAFTETERLFEVLKNTRVPVVFTMNDQDALYSNRKLYYLRQEYCTQIKFDRVRSDQIQGLLGKICRSEGVSVEQEVLKDIAENAGGDLRAAINDLQAVCSGEQVVRSSDINWVTRRDTQIYAYKTVLDLIRSQSIYTAKNIVTNSVADWDTIYAWLAENLPAYPKPPETIQECCDALSKASVYAYRADRFRVYEQRKFAEDFMCYAPQLLGEKPFRKLEFPLRLKYLSRSREIRMKLNALSAMLSDYLHTSENSYVDSDMPFIALFTSVDKTFSEWFERRFGPEAAKTIVRILDKGEHTPIE</sequence>
<protein>
    <recommendedName>
        <fullName evidence="4">AAA+ ATPase domain-containing protein</fullName>
    </recommendedName>
</protein>
<dbReference type="InterPro" id="IPR003593">
    <property type="entry name" value="AAA+_ATPase"/>
</dbReference>
<dbReference type="InterPro" id="IPR047854">
    <property type="entry name" value="RFC_lid"/>
</dbReference>
<dbReference type="GO" id="GO:0006260">
    <property type="term" value="P:DNA replication"/>
    <property type="evidence" value="ECO:0007669"/>
    <property type="project" value="UniProtKB-KW"/>
</dbReference>
<dbReference type="GO" id="GO:0016887">
    <property type="term" value="F:ATP hydrolysis activity"/>
    <property type="evidence" value="ECO:0007669"/>
    <property type="project" value="InterPro"/>
</dbReference>
<evidence type="ECO:0000256" key="1">
    <source>
        <dbReference type="ARBA" id="ARBA00022705"/>
    </source>
</evidence>
<dbReference type="CDD" id="cd18140">
    <property type="entry name" value="HLD_clamp_RFC"/>
    <property type="match status" value="1"/>
</dbReference>
<proteinExistence type="predicted"/>
<accession>A0A2R6B211</accession>
<name>A0A2R6B211_9ARCH</name>
<dbReference type="CDD" id="cd00009">
    <property type="entry name" value="AAA"/>
    <property type="match status" value="1"/>
</dbReference>
<dbReference type="PANTHER" id="PTHR23389">
    <property type="entry name" value="CHROMOSOME TRANSMISSION FIDELITY FACTOR 18"/>
    <property type="match status" value="1"/>
</dbReference>
<dbReference type="Pfam" id="PF21960">
    <property type="entry name" value="RCF1-5-like_lid"/>
    <property type="match status" value="1"/>
</dbReference>
<gene>
    <name evidence="5" type="ORF">B9Q03_00505</name>
</gene>
<feature type="domain" description="AAA+ ATPase" evidence="4">
    <location>
        <begin position="38"/>
        <end position="153"/>
    </location>
</feature>
<organism evidence="5 6">
    <name type="scientific">Candidatus Marsarchaeota G2 archaeon OSP_D</name>
    <dbReference type="NCBI Taxonomy" id="1978157"/>
    <lineage>
        <taxon>Archaea</taxon>
        <taxon>Candidatus Marsarchaeota</taxon>
        <taxon>Candidatus Marsarchaeota group 2</taxon>
    </lineage>
</organism>
<keyword evidence="3" id="KW-0067">ATP-binding</keyword>
<keyword evidence="1" id="KW-0235">DNA replication</keyword>
<reference evidence="5 6" key="1">
    <citation type="submission" date="2017-04" db="EMBL/GenBank/DDBJ databases">
        <title>Novel microbial lineages endemic to geothermal iron-oxide mats fill important gaps in the evolutionary history of Archaea.</title>
        <authorList>
            <person name="Jay Z.J."/>
            <person name="Beam J.P."/>
            <person name="Dlakic M."/>
            <person name="Rusch D.B."/>
            <person name="Kozubal M.A."/>
            <person name="Inskeep W.P."/>
        </authorList>
    </citation>
    <scope>NUCLEOTIDE SEQUENCE [LARGE SCALE GENOMIC DNA]</scope>
    <source>
        <strain evidence="5">OSP_D</strain>
    </source>
</reference>
<dbReference type="SUPFAM" id="SSF52540">
    <property type="entry name" value="P-loop containing nucleoside triphosphate hydrolases"/>
    <property type="match status" value="1"/>
</dbReference>
<evidence type="ECO:0000313" key="6">
    <source>
        <dbReference type="Proteomes" id="UP000240322"/>
    </source>
</evidence>
<dbReference type="Gene3D" id="3.40.50.300">
    <property type="entry name" value="P-loop containing nucleotide triphosphate hydrolases"/>
    <property type="match status" value="1"/>
</dbReference>
<dbReference type="InterPro" id="IPR027417">
    <property type="entry name" value="P-loop_NTPase"/>
</dbReference>
<dbReference type="InterPro" id="IPR003959">
    <property type="entry name" value="ATPase_AAA_core"/>
</dbReference>
<dbReference type="Gene3D" id="1.10.8.60">
    <property type="match status" value="1"/>
</dbReference>
<dbReference type="Pfam" id="PF00004">
    <property type="entry name" value="AAA"/>
    <property type="match status" value="1"/>
</dbReference>
<dbReference type="PANTHER" id="PTHR23389:SF6">
    <property type="entry name" value="REPLICATION FACTOR C SUBUNIT 1"/>
    <property type="match status" value="1"/>
</dbReference>
<evidence type="ECO:0000313" key="5">
    <source>
        <dbReference type="EMBL" id="PSN92538.1"/>
    </source>
</evidence>
<evidence type="ECO:0000256" key="3">
    <source>
        <dbReference type="ARBA" id="ARBA00022840"/>
    </source>
</evidence>
<evidence type="ECO:0000259" key="4">
    <source>
        <dbReference type="SMART" id="SM00382"/>
    </source>
</evidence>
<keyword evidence="2" id="KW-0547">Nucleotide-binding</keyword>
<dbReference type="GO" id="GO:0005524">
    <property type="term" value="F:ATP binding"/>
    <property type="evidence" value="ECO:0007669"/>
    <property type="project" value="UniProtKB-KW"/>
</dbReference>
<dbReference type="SMART" id="SM00382">
    <property type="entry name" value="AAA"/>
    <property type="match status" value="1"/>
</dbReference>